<reference evidence="2 3" key="1">
    <citation type="journal article" date="2021" name="G3 (Bethesda)">
        <title>Improved contiguity of the threespine stickleback genome using long-read sequencing.</title>
        <authorList>
            <person name="Nath S."/>
            <person name="Shaw D.E."/>
            <person name="White M.A."/>
        </authorList>
    </citation>
    <scope>NUCLEOTIDE SEQUENCE [LARGE SCALE GENOMIC DNA]</scope>
    <source>
        <strain evidence="2 3">Lake Benthic</strain>
    </source>
</reference>
<accession>A0AAQ4NPK8</accession>
<reference evidence="2" key="3">
    <citation type="submission" date="2025-09" db="UniProtKB">
        <authorList>
            <consortium name="Ensembl"/>
        </authorList>
    </citation>
    <scope>IDENTIFICATION</scope>
</reference>
<dbReference type="InterPro" id="IPR032707">
    <property type="entry name" value="MYCBPAP"/>
</dbReference>
<feature type="compositionally biased region" description="Acidic residues" evidence="1">
    <location>
        <begin position="296"/>
        <end position="305"/>
    </location>
</feature>
<dbReference type="KEGG" id="gat:120825144"/>
<feature type="compositionally biased region" description="Basic and acidic residues" evidence="1">
    <location>
        <begin position="698"/>
        <end position="719"/>
    </location>
</feature>
<feature type="region of interest" description="Disordered" evidence="1">
    <location>
        <begin position="1"/>
        <end position="32"/>
    </location>
</feature>
<evidence type="ECO:0000313" key="2">
    <source>
        <dbReference type="Ensembl" id="ENSGACP00000028233.1"/>
    </source>
</evidence>
<dbReference type="Pfam" id="PF14646">
    <property type="entry name" value="MYCBPAP"/>
    <property type="match status" value="1"/>
</dbReference>
<reference evidence="2" key="2">
    <citation type="submission" date="2025-08" db="UniProtKB">
        <authorList>
            <consortium name="Ensembl"/>
        </authorList>
    </citation>
    <scope>IDENTIFICATION</scope>
</reference>
<evidence type="ECO:0000256" key="1">
    <source>
        <dbReference type="SAM" id="MobiDB-lite"/>
    </source>
</evidence>
<feature type="region of interest" description="Disordered" evidence="1">
    <location>
        <begin position="286"/>
        <end position="316"/>
    </location>
</feature>
<feature type="compositionally biased region" description="Basic and acidic residues" evidence="1">
    <location>
        <begin position="644"/>
        <end position="674"/>
    </location>
</feature>
<sequence length="781" mass="88544">MQKTSEEDIQTPAIHPQDLNKIHIPKPPKGRQKAALRACVRKMQPADGGHVLRGPVAHPVNPAPNSQLLDYTVSYLEAKEKTELVKHIPKSRTHYQSEAPGSHPSEAVESGHGIPSGPRNIQCNALQNWQTHMTQRRRQQHFLSDLLDRPVENLMMNQANQFRETQEKREVLDQVMPPIHSGYGYRVGSEFWRLPTCYGDDTSGISATLTQTETGRRKPVTHVGQPRSIRQESGICAETLCPASRTWDQSGSPRQQCQELREVLGDMDIKKPEISGLEIIGSSKPFTSVSECGSPLEEEEDDEEPEHGKTKKNPDLAQCDGVQSDALLIPALRFCGQLARWTGNSMTQKGKVGLRATLFFEAPTGELAFSHLELHNEGSTAIFYSWEQLPVVHSFAKLISQTKSLHFYFNSSPGVIRPRDTQRVDFIFKSEVAGIKTELWQLHTHPVLLQAASMQVTLKGLAQYQDRTADQRLFLQTKLDEKVKVKMCQSIVDEVLWMVRTPERPCTPAELGVNEEQEFLSQNPKLQYLRQPVEDLKRLWQDWQPERPWDLSVHTLRQVVLSPHGQESAQEESLAQLNSLLLQLCEPRQRNHHKITAADIGQQLWAKLLDTMDAEATRLRDLLGLPVKDIWMVKKEKPLISDTGETRRLPIGHRRVESQLAENKDEKSEKKGEAAAEVEIIGIKRESQSALTEESVEDSEKKGDRKKEAGERPQKKQGKETASLTDILPDNVSQQPPDVELMDVYTRQLHKKVYVLMEDLVENLCDVMDDLNERDEQDPHC</sequence>
<dbReference type="PANTHER" id="PTHR48421">
    <property type="entry name" value="MYCBP-ASSOCIATED PROTEIN"/>
    <property type="match status" value="1"/>
</dbReference>
<protein>
    <submittedName>
        <fullName evidence="2">Mycbp associated protein</fullName>
    </submittedName>
</protein>
<feature type="region of interest" description="Disordered" evidence="1">
    <location>
        <begin position="89"/>
        <end position="118"/>
    </location>
</feature>
<organism evidence="2 3">
    <name type="scientific">Gasterosteus aculeatus aculeatus</name>
    <name type="common">three-spined stickleback</name>
    <dbReference type="NCBI Taxonomy" id="481459"/>
    <lineage>
        <taxon>Eukaryota</taxon>
        <taxon>Metazoa</taxon>
        <taxon>Chordata</taxon>
        <taxon>Craniata</taxon>
        <taxon>Vertebrata</taxon>
        <taxon>Euteleostomi</taxon>
        <taxon>Actinopterygii</taxon>
        <taxon>Neopterygii</taxon>
        <taxon>Teleostei</taxon>
        <taxon>Neoteleostei</taxon>
        <taxon>Acanthomorphata</taxon>
        <taxon>Eupercaria</taxon>
        <taxon>Perciformes</taxon>
        <taxon>Cottioidei</taxon>
        <taxon>Gasterosteales</taxon>
        <taxon>Gasterosteidae</taxon>
        <taxon>Gasterosteus</taxon>
    </lineage>
</organism>
<dbReference type="RefSeq" id="XP_040042518.1">
    <property type="nucleotide sequence ID" value="XM_040186584.1"/>
</dbReference>
<dbReference type="GeneID" id="120825144"/>
<dbReference type="RefSeq" id="XP_040042517.1">
    <property type="nucleotide sequence ID" value="XM_040186583.1"/>
</dbReference>
<dbReference type="AlphaFoldDB" id="A0AAQ4NPK8"/>
<dbReference type="GeneTree" id="ENSGT00640000091565"/>
<evidence type="ECO:0000313" key="3">
    <source>
        <dbReference type="Proteomes" id="UP000007635"/>
    </source>
</evidence>
<feature type="compositionally biased region" description="Basic residues" evidence="1">
    <location>
        <begin position="23"/>
        <end position="32"/>
    </location>
</feature>
<dbReference type="PANTHER" id="PTHR48421:SF1">
    <property type="entry name" value="MYCBP-ASSOCIATED PROTEIN"/>
    <property type="match status" value="1"/>
</dbReference>
<keyword evidence="3" id="KW-1185">Reference proteome</keyword>
<name>A0AAQ4NPK8_GASAC</name>
<feature type="region of interest" description="Disordered" evidence="1">
    <location>
        <begin position="644"/>
        <end position="675"/>
    </location>
</feature>
<dbReference type="Ensembl" id="ENSGACT00000031948.1">
    <property type="protein sequence ID" value="ENSGACP00000028233.1"/>
    <property type="gene ID" value="ENSGACG00000018889.2"/>
</dbReference>
<feature type="region of interest" description="Disordered" evidence="1">
    <location>
        <begin position="687"/>
        <end position="737"/>
    </location>
</feature>
<proteinExistence type="predicted"/>
<dbReference type="Proteomes" id="UP000007635">
    <property type="component" value="Chromosome IX"/>
</dbReference>